<dbReference type="EMBL" id="MELK01000048">
    <property type="protein sequence ID" value="OFW56164.1"/>
    <property type="molecule type" value="Genomic_DNA"/>
</dbReference>
<dbReference type="Proteomes" id="UP000177876">
    <property type="component" value="Unassembled WGS sequence"/>
</dbReference>
<comment type="caution">
    <text evidence="2">The sequence shown here is derived from an EMBL/GenBank/DDBJ whole genome shotgun (WGS) entry which is preliminary data.</text>
</comment>
<protein>
    <recommendedName>
        <fullName evidence="4">Transmembrane protein</fullName>
    </recommendedName>
</protein>
<name>A0A1F2WH48_9ACTN</name>
<organism evidence="2 3">
    <name type="scientific">Candidatus Solincola sediminis</name>
    <dbReference type="NCBI Taxonomy" id="1797199"/>
    <lineage>
        <taxon>Bacteria</taxon>
        <taxon>Bacillati</taxon>
        <taxon>Actinomycetota</taxon>
        <taxon>Candidatus Geothermincolia</taxon>
        <taxon>Candidatus Geothermincolales</taxon>
        <taxon>Candidatus Geothermincolaceae</taxon>
        <taxon>Candidatus Solincola</taxon>
    </lineage>
</organism>
<proteinExistence type="predicted"/>
<keyword evidence="1" id="KW-0472">Membrane</keyword>
<gene>
    <name evidence="2" type="ORF">A2Y75_03315</name>
</gene>
<evidence type="ECO:0000313" key="2">
    <source>
        <dbReference type="EMBL" id="OFW56164.1"/>
    </source>
</evidence>
<feature type="transmembrane region" description="Helical" evidence="1">
    <location>
        <begin position="48"/>
        <end position="72"/>
    </location>
</feature>
<dbReference type="AlphaFoldDB" id="A0A1F2WH48"/>
<keyword evidence="1" id="KW-1133">Transmembrane helix</keyword>
<evidence type="ECO:0000313" key="3">
    <source>
        <dbReference type="Proteomes" id="UP000177876"/>
    </source>
</evidence>
<evidence type="ECO:0008006" key="4">
    <source>
        <dbReference type="Google" id="ProtNLM"/>
    </source>
</evidence>
<evidence type="ECO:0000256" key="1">
    <source>
        <dbReference type="SAM" id="Phobius"/>
    </source>
</evidence>
<dbReference type="STRING" id="1797197.A2Y75_03315"/>
<keyword evidence="1" id="KW-0812">Transmembrane</keyword>
<feature type="transmembrane region" description="Helical" evidence="1">
    <location>
        <begin position="12"/>
        <end position="36"/>
    </location>
</feature>
<feature type="transmembrane region" description="Helical" evidence="1">
    <location>
        <begin position="117"/>
        <end position="144"/>
    </location>
</feature>
<reference evidence="2 3" key="1">
    <citation type="journal article" date="2016" name="Nat. Commun.">
        <title>Thousands of microbial genomes shed light on interconnected biogeochemical processes in an aquifer system.</title>
        <authorList>
            <person name="Anantharaman K."/>
            <person name="Brown C.T."/>
            <person name="Hug L.A."/>
            <person name="Sharon I."/>
            <person name="Castelle C.J."/>
            <person name="Probst A.J."/>
            <person name="Thomas B.C."/>
            <person name="Singh A."/>
            <person name="Wilkins M.J."/>
            <person name="Karaoz U."/>
            <person name="Brodie E.L."/>
            <person name="Williams K.H."/>
            <person name="Hubbard S.S."/>
            <person name="Banfield J.F."/>
        </authorList>
    </citation>
    <scope>NUCLEOTIDE SEQUENCE [LARGE SCALE GENOMIC DNA]</scope>
</reference>
<accession>A0A1F2WH48</accession>
<sequence>MEERYGNVSRWLTGLSVLFIPLSILILSSVPLSYNFQLLLSSKPANSWIRFLLFASWILITLAIIAGIANLLSPLSGEEGEEVTEAKASSLEEGEEAGMAEVESTVVMRPKNKMSMVFTTLMAQAVLFTLGIILYVAYISWLVLPAVSPQALY</sequence>